<evidence type="ECO:0000259" key="2">
    <source>
        <dbReference type="Pfam" id="PF01764"/>
    </source>
</evidence>
<dbReference type="RefSeq" id="WP_011584131.1">
    <property type="nucleotide sequence ID" value="NC_008255.1"/>
</dbReference>
<protein>
    <recommendedName>
        <fullName evidence="2">Fungal lipase-type domain-containing protein</fullName>
    </recommendedName>
</protein>
<dbReference type="OrthoDB" id="927373at2"/>
<accession>A0A6N4SNY0</accession>
<proteinExistence type="predicted"/>
<dbReference type="InterPro" id="IPR002921">
    <property type="entry name" value="Fungal_lipase-type"/>
</dbReference>
<dbReference type="InterPro" id="IPR029058">
    <property type="entry name" value="AB_hydrolase_fold"/>
</dbReference>
<evidence type="ECO:0000313" key="4">
    <source>
        <dbReference type="Proteomes" id="UP000001822"/>
    </source>
</evidence>
<organism evidence="3 4">
    <name type="scientific">Cytophaga hutchinsonii (strain ATCC 33406 / DSM 1761 / CIP 103989 / NBRC 15051 / NCIMB 9469 / D465)</name>
    <dbReference type="NCBI Taxonomy" id="269798"/>
    <lineage>
        <taxon>Bacteria</taxon>
        <taxon>Pseudomonadati</taxon>
        <taxon>Bacteroidota</taxon>
        <taxon>Cytophagia</taxon>
        <taxon>Cytophagales</taxon>
        <taxon>Cytophagaceae</taxon>
        <taxon>Cytophaga</taxon>
    </lineage>
</organism>
<reference evidence="3 4" key="1">
    <citation type="journal article" date="2007" name="Appl. Environ. Microbiol.">
        <title>Genome sequence of the cellulolytic gliding bacterium Cytophaga hutchinsonii.</title>
        <authorList>
            <person name="Xie G."/>
            <person name="Bruce D.C."/>
            <person name="Challacombe J.F."/>
            <person name="Chertkov O."/>
            <person name="Detter J.C."/>
            <person name="Gilna P."/>
            <person name="Han C.S."/>
            <person name="Lucas S."/>
            <person name="Misra M."/>
            <person name="Myers G.L."/>
            <person name="Richardson P."/>
            <person name="Tapia R."/>
            <person name="Thayer N."/>
            <person name="Thompson L.S."/>
            <person name="Brettin T.S."/>
            <person name="Henrissat B."/>
            <person name="Wilson D.B."/>
            <person name="McBride M.J."/>
        </authorList>
    </citation>
    <scope>NUCLEOTIDE SEQUENCE [LARGE SCALE GENOMIC DNA]</scope>
    <source>
        <strain evidence="4">ATCC 33406 / DSM 1761 / CIP 103989 / NBRC 15051 / NCIMB 9469 / D465</strain>
    </source>
</reference>
<evidence type="ECO:0000256" key="1">
    <source>
        <dbReference type="SAM" id="SignalP"/>
    </source>
</evidence>
<dbReference type="EMBL" id="CP000383">
    <property type="protein sequence ID" value="ABG58015.1"/>
    <property type="molecule type" value="Genomic_DNA"/>
</dbReference>
<gene>
    <name evidence="3" type="ordered locus">CHU_0728</name>
</gene>
<keyword evidence="4" id="KW-1185">Reference proteome</keyword>
<dbReference type="Proteomes" id="UP000001822">
    <property type="component" value="Chromosome"/>
</dbReference>
<dbReference type="KEGG" id="chu:CHU_0728"/>
<keyword evidence="1" id="KW-0732">Signal</keyword>
<feature type="signal peptide" evidence="1">
    <location>
        <begin position="1"/>
        <end position="23"/>
    </location>
</feature>
<sequence length="371" mass="42399">MKKRSLFYCVCLLLFITHNNCVAQELQAGFDKQEYMETLKINYKVHIALDKWAANTSVADPQDFDFVYRSPVVAFDNIWDLWKHKNKSVALISVQGSIQTEASFLANLYAAMIPAKGELQLDKDFKFTYQLADNPHAAVHVGWFVAMAYLSKTVVSKIDSCYNAGIKDFILTGHSQGGGITFLLNSYLENLKMQGRLPADIRFKTYCSAGPKPGNLFYAYEYEHMTAGGWAYNVVNTADWVPDVPFSVQTVTDFTAVNPFHGAKKAIRKQRFPANLALKHMYNKMSKPSERAQKNYQKYLGRMVSNAVKKQIPNFNAPEYYNSNYYVRTGNTIVLFPDEAYYKIYSNDPEDPNIWRHHLPAPYLMLAEKLN</sequence>
<dbReference type="AlphaFoldDB" id="A0A6N4SNY0"/>
<feature type="domain" description="Fungal lipase-type" evidence="2">
    <location>
        <begin position="120"/>
        <end position="247"/>
    </location>
</feature>
<name>A0A6N4SNY0_CYTH3</name>
<dbReference type="Gene3D" id="3.40.50.1820">
    <property type="entry name" value="alpha/beta hydrolase"/>
    <property type="match status" value="1"/>
</dbReference>
<dbReference type="GO" id="GO:0006629">
    <property type="term" value="P:lipid metabolic process"/>
    <property type="evidence" value="ECO:0007669"/>
    <property type="project" value="InterPro"/>
</dbReference>
<feature type="chain" id="PRO_5027086078" description="Fungal lipase-type domain-containing protein" evidence="1">
    <location>
        <begin position="24"/>
        <end position="371"/>
    </location>
</feature>
<evidence type="ECO:0000313" key="3">
    <source>
        <dbReference type="EMBL" id="ABG58015.1"/>
    </source>
</evidence>
<dbReference type="SUPFAM" id="SSF53474">
    <property type="entry name" value="alpha/beta-Hydrolases"/>
    <property type="match status" value="1"/>
</dbReference>
<dbReference type="Pfam" id="PF01764">
    <property type="entry name" value="Lipase_3"/>
    <property type="match status" value="1"/>
</dbReference>